<dbReference type="Proteomes" id="UP001369086">
    <property type="component" value="Unassembled WGS sequence"/>
</dbReference>
<dbReference type="Gene3D" id="2.60.40.3210">
    <property type="entry name" value="Zona pellucida, ZP-N domain"/>
    <property type="match status" value="1"/>
</dbReference>
<dbReference type="EMBL" id="JAHFZB010000022">
    <property type="protein sequence ID" value="KAK6476601.1"/>
    <property type="molecule type" value="Genomic_DNA"/>
</dbReference>
<keyword evidence="2" id="KW-0472">Membrane</keyword>
<reference evidence="4 5" key="1">
    <citation type="submission" date="2021-05" db="EMBL/GenBank/DDBJ databases">
        <authorList>
            <person name="Zahm M."/>
            <person name="Klopp C."/>
            <person name="Cabau C."/>
            <person name="Kuhl H."/>
            <person name="Suciu R."/>
            <person name="Ciorpac M."/>
            <person name="Holostenco D."/>
            <person name="Gessner J."/>
            <person name="Wuertz S."/>
            <person name="Hohne C."/>
            <person name="Stock M."/>
            <person name="Gislard M."/>
            <person name="Lluch J."/>
            <person name="Milhes M."/>
            <person name="Lampietro C."/>
            <person name="Lopez Roques C."/>
            <person name="Donnadieu C."/>
            <person name="Du K."/>
            <person name="Schartl M."/>
            <person name="Guiguen Y."/>
        </authorList>
    </citation>
    <scope>NUCLEOTIDE SEQUENCE [LARGE SCALE GENOMIC DNA]</scope>
    <source>
        <strain evidence="4">Hh-F2</strain>
        <tissue evidence="4">Blood</tissue>
    </source>
</reference>
<evidence type="ECO:0000256" key="2">
    <source>
        <dbReference type="SAM" id="Phobius"/>
    </source>
</evidence>
<feature type="domain" description="ZP" evidence="3">
    <location>
        <begin position="1"/>
        <end position="156"/>
    </location>
</feature>
<dbReference type="SMART" id="SM00241">
    <property type="entry name" value="ZP"/>
    <property type="match status" value="1"/>
</dbReference>
<evidence type="ECO:0000313" key="4">
    <source>
        <dbReference type="EMBL" id="KAK6476601.1"/>
    </source>
</evidence>
<dbReference type="InterPro" id="IPR042235">
    <property type="entry name" value="ZP-C_dom"/>
</dbReference>
<organism evidence="4 5">
    <name type="scientific">Huso huso</name>
    <name type="common">Beluga</name>
    <name type="synonym">Acipenser huso</name>
    <dbReference type="NCBI Taxonomy" id="61971"/>
    <lineage>
        <taxon>Eukaryota</taxon>
        <taxon>Metazoa</taxon>
        <taxon>Chordata</taxon>
        <taxon>Craniata</taxon>
        <taxon>Vertebrata</taxon>
        <taxon>Euteleostomi</taxon>
        <taxon>Actinopterygii</taxon>
        <taxon>Chondrostei</taxon>
        <taxon>Acipenseriformes</taxon>
        <taxon>Acipenseridae</taxon>
        <taxon>Huso</taxon>
    </lineage>
</organism>
<keyword evidence="2" id="KW-0812">Transmembrane</keyword>
<feature type="domain" description="ZP" evidence="3">
    <location>
        <begin position="251"/>
        <end position="501"/>
    </location>
</feature>
<feature type="transmembrane region" description="Helical" evidence="2">
    <location>
        <begin position="575"/>
        <end position="600"/>
    </location>
</feature>
<evidence type="ECO:0000256" key="1">
    <source>
        <dbReference type="ARBA" id="ARBA00023157"/>
    </source>
</evidence>
<dbReference type="Pfam" id="PF00100">
    <property type="entry name" value="Zona_pellucida"/>
    <property type="match status" value="2"/>
</dbReference>
<dbReference type="PANTHER" id="PTHR11576">
    <property type="entry name" value="ZONA PELLUCIDA SPERM-BINDING PROTEIN 3"/>
    <property type="match status" value="1"/>
</dbReference>
<comment type="caution">
    <text evidence="4">The sequence shown here is derived from an EMBL/GenBank/DDBJ whole genome shotgun (WGS) entry which is preliminary data.</text>
</comment>
<dbReference type="Gene3D" id="2.60.40.4100">
    <property type="entry name" value="Zona pellucida, ZP-C domain"/>
    <property type="match status" value="2"/>
</dbReference>
<sequence length="640" mass="70939">MVVFQYGLLDCRFMRMRGFYQTPFNQAVVCTYTNPTHFQSVLPGVPINITAAVKQQFHMSLMVYMEECVAASTPELSPSSQTLPAHHQPRMLCRRTGWQLRFLPRVQTSEIRLVVQAFRFTQLNTDVYIHCRLLAWDPAQLNDPIILLCGQEVCCSVFGFSVLLFVFSWELLDNPGRALCVQLLYLQLQSEEEEGHGAPAGSGLAACSGCSPAPVAVLGALSLGYYMCVWRHPRLCSKSSSELLVPSVSTACGVDSVAVRVLLDYSRSALPLDPSGLLLGPCPPSSTSAGNNMVVFQYGLLDCRFMRMVTANVTSYMNVLTYKPTQRGFYQTPFNQAIVCTYTKPAGWTPPVYNPALGDAYGFGKLEFTMGIMNDDFSAPRTSSLFFLGSLINIAAAVKQQFHMPLMVYMEECVAASTPELSPSSQTHPLITNHGCFVDGQAGNSRFLPRVQTSEIRLVVQAFRFTQLNTDVYIHCRLLAWDPAQLNDPTKKACSFNQRTRSWELLDNPGRSSVCSCCTSNCNLRKRRDTAEEGLRHIAVLGPLRILPEELSAGSQEFYQRSPALSLEEPQQALAWLPVLAAPLLLMAVLGALSLGYYMCMWRHPRLCSKSSSELLVPVPVDEMHTAVGTVFSTSPARQF</sequence>
<dbReference type="PROSITE" id="PS51034">
    <property type="entry name" value="ZP_2"/>
    <property type="match status" value="2"/>
</dbReference>
<keyword evidence="1" id="KW-1015">Disulfide bond</keyword>
<dbReference type="InterPro" id="IPR001507">
    <property type="entry name" value="ZP_dom"/>
</dbReference>
<accession>A0ABR0YVU9</accession>
<gene>
    <name evidence="4" type="ORF">HHUSO_G23044</name>
</gene>
<evidence type="ECO:0000259" key="3">
    <source>
        <dbReference type="PROSITE" id="PS51034"/>
    </source>
</evidence>
<proteinExistence type="predicted"/>
<name>A0ABR0YVU9_HUSHU</name>
<dbReference type="InterPro" id="IPR055356">
    <property type="entry name" value="ZP-N"/>
</dbReference>
<dbReference type="InterPro" id="IPR055355">
    <property type="entry name" value="ZP-C"/>
</dbReference>
<dbReference type="PANTHER" id="PTHR11576:SF3">
    <property type="entry name" value="SI:CH211-14A17.6-RELATED"/>
    <property type="match status" value="1"/>
</dbReference>
<keyword evidence="5" id="KW-1185">Reference proteome</keyword>
<protein>
    <recommendedName>
        <fullName evidence="3">ZP domain-containing protein</fullName>
    </recommendedName>
</protein>
<dbReference type="Pfam" id="PF23344">
    <property type="entry name" value="ZP-N"/>
    <property type="match status" value="1"/>
</dbReference>
<keyword evidence="2" id="KW-1133">Transmembrane helix</keyword>
<evidence type="ECO:0000313" key="5">
    <source>
        <dbReference type="Proteomes" id="UP001369086"/>
    </source>
</evidence>